<name>A0A918PKF9_9BACT</name>
<dbReference type="InterPro" id="IPR012480">
    <property type="entry name" value="Hepar_II_III_C"/>
</dbReference>
<reference evidence="4" key="1">
    <citation type="journal article" date="2014" name="Int. J. Syst. Evol. Microbiol.">
        <title>Complete genome sequence of Corynebacterium casei LMG S-19264T (=DSM 44701T), isolated from a smear-ripened cheese.</title>
        <authorList>
            <consortium name="US DOE Joint Genome Institute (JGI-PGF)"/>
            <person name="Walter F."/>
            <person name="Albersmeier A."/>
            <person name="Kalinowski J."/>
            <person name="Ruckert C."/>
        </authorList>
    </citation>
    <scope>NUCLEOTIDE SEQUENCE</scope>
    <source>
        <strain evidence="4">KCTC 12368</strain>
    </source>
</reference>
<comment type="subcellular location">
    <subcellularLocation>
        <location evidence="1">Cell envelope</location>
    </subcellularLocation>
</comment>
<dbReference type="EMBL" id="BMWX01000001">
    <property type="protein sequence ID" value="GGZ13511.1"/>
    <property type="molecule type" value="Genomic_DNA"/>
</dbReference>
<evidence type="ECO:0000259" key="2">
    <source>
        <dbReference type="Pfam" id="PF07940"/>
    </source>
</evidence>
<sequence>METADWKRDFIQRKKDRLEVYLDYVEKQPDWLLSRLQMYWDTKHTDVYLMGGDYDHAEGEATVPTVRFSGTRDWATDYRTAPLEELIPYSDDPRGIYMQHKETKEWTWVHPSESGHAIERINEQIISIAQDAALLYWLTGESKYAELAEPVFFQYIDGMDQRNPPHVMDESSQANISGLATFEVIHEGIVIPLTLTYDFLYDYFVEQGRDLEPSQRVFQKWGDQIIEKGIPDNNWNFFQARFLTYIAMALEDDHEYSNGKGKQYYLKMTFDESTPRQVALKESILIYDQKTGIWPESPSYSVHVTGTLLEILTVLDNSSQTNEFDNFPLVEKAALAAFQYLFPTGFTVGFGDSGHMTMPPENFEMLIANYRKHAKRDREEAITPLLQDLVDKGHYERKGDGLFELFFYVDQLAEASAEAEKFTLITPSFYAPNVSMFVQRLGTGANAMMVSTVGSFGNHSQANGISMELFANGYVWAPDMGRGSSYWHPDFLEYYSKFPAHNTVAVDGKSTYSSMRSFHPYTLEASFPKPEVFPLFDQASFVQVSFVEPKTQSNQQRLTALALSPSGQGYALDIFRSAKIKDEEQMHDYFYHSLGQSLTFFDNQEQLIALEETTELNSDQEQLKAYDYFSRKKKSVVDGDLTALFTLEGEGLSTQIMKAWIKGQPGQAIYSVSAPKSNALSKGTAPREMLGQELPTMILRRQEEAWDKPFVLLFNPYINGESKVVQQVQFDEFEEGEQKIIVDLEDGYQDVWRVGISLNSEIDGEDYYQKGLLSLHRKNMANQQMEFLLGADIYRMKFDQWEFLSLGKAVTFTIQAEEGGFMLQNEQAMVLKVPMELMSGNQEIIITDQGNTIRRKGRPISDTGQIEFRLERPFQKLLIPGL</sequence>
<organism evidence="4 5">
    <name type="scientific">Echinicola pacifica</name>
    <dbReference type="NCBI Taxonomy" id="346377"/>
    <lineage>
        <taxon>Bacteria</taxon>
        <taxon>Pseudomonadati</taxon>
        <taxon>Bacteroidota</taxon>
        <taxon>Cytophagia</taxon>
        <taxon>Cytophagales</taxon>
        <taxon>Cyclobacteriaceae</taxon>
        <taxon>Echinicola</taxon>
    </lineage>
</organism>
<dbReference type="GO" id="GO:0030313">
    <property type="term" value="C:cell envelope"/>
    <property type="evidence" value="ECO:0007669"/>
    <property type="project" value="UniProtKB-SubCell"/>
</dbReference>
<accession>A0A918PKF9</accession>
<evidence type="ECO:0000256" key="1">
    <source>
        <dbReference type="ARBA" id="ARBA00004196"/>
    </source>
</evidence>
<evidence type="ECO:0000313" key="5">
    <source>
        <dbReference type="Proteomes" id="UP000619457"/>
    </source>
</evidence>
<protein>
    <recommendedName>
        <fullName evidence="6">Heparinase II/III-like protein</fullName>
    </recommendedName>
</protein>
<evidence type="ECO:0000259" key="3">
    <source>
        <dbReference type="Pfam" id="PF26377"/>
    </source>
</evidence>
<feature type="domain" description="Heparinase II/III-like C-terminal" evidence="2">
    <location>
        <begin position="447"/>
        <end position="516"/>
    </location>
</feature>
<dbReference type="InterPro" id="IPR008929">
    <property type="entry name" value="Chondroitin_lyas"/>
</dbReference>
<dbReference type="Proteomes" id="UP000619457">
    <property type="component" value="Unassembled WGS sequence"/>
</dbReference>
<dbReference type="Gene3D" id="2.70.98.70">
    <property type="match status" value="1"/>
</dbReference>
<dbReference type="Pfam" id="PF07940">
    <property type="entry name" value="Hepar_II_III_C"/>
    <property type="match status" value="1"/>
</dbReference>
<proteinExistence type="predicted"/>
<comment type="caution">
    <text evidence="4">The sequence shown here is derived from an EMBL/GenBank/DDBJ whole genome shotgun (WGS) entry which is preliminary data.</text>
</comment>
<dbReference type="GO" id="GO:0016829">
    <property type="term" value="F:lyase activity"/>
    <property type="evidence" value="ECO:0007669"/>
    <property type="project" value="InterPro"/>
</dbReference>
<feature type="domain" description="Endo-acting ulvan lyase 2nd" evidence="3">
    <location>
        <begin position="291"/>
        <end position="398"/>
    </location>
</feature>
<dbReference type="InterPro" id="IPR058849">
    <property type="entry name" value="Ulvan_lyase_2nd"/>
</dbReference>
<dbReference type="AlphaFoldDB" id="A0A918PKF9"/>
<evidence type="ECO:0008006" key="6">
    <source>
        <dbReference type="Google" id="ProtNLM"/>
    </source>
</evidence>
<dbReference type="Gene3D" id="1.50.10.100">
    <property type="entry name" value="Chondroitin AC/alginate lyase"/>
    <property type="match status" value="1"/>
</dbReference>
<dbReference type="SUPFAM" id="SSF48230">
    <property type="entry name" value="Chondroitin AC/alginate lyase"/>
    <property type="match status" value="1"/>
</dbReference>
<dbReference type="Pfam" id="PF26377">
    <property type="entry name" value="Ulvan_lyase_2nd"/>
    <property type="match status" value="1"/>
</dbReference>
<evidence type="ECO:0000313" key="4">
    <source>
        <dbReference type="EMBL" id="GGZ13511.1"/>
    </source>
</evidence>
<reference evidence="4" key="2">
    <citation type="submission" date="2020-09" db="EMBL/GenBank/DDBJ databases">
        <authorList>
            <person name="Sun Q."/>
            <person name="Kim S."/>
        </authorList>
    </citation>
    <scope>NUCLEOTIDE SEQUENCE</scope>
    <source>
        <strain evidence="4">KCTC 12368</strain>
    </source>
</reference>
<gene>
    <name evidence="4" type="ORF">GCM10007049_01650</name>
</gene>
<keyword evidence="5" id="KW-1185">Reference proteome</keyword>